<dbReference type="Gene3D" id="3.20.20.140">
    <property type="entry name" value="Metal-dependent hydrolases"/>
    <property type="match status" value="1"/>
</dbReference>
<comment type="caution">
    <text evidence="1">The sequence shown here is derived from an EMBL/GenBank/DDBJ whole genome shotgun (WGS) entry which is preliminary data.</text>
</comment>
<accession>A0A3A8AFD5</accession>
<dbReference type="Proteomes" id="UP000246132">
    <property type="component" value="Unassembled WGS sequence"/>
</dbReference>
<dbReference type="EMBL" id="QFWV02000004">
    <property type="protein sequence ID" value="RKF07769.1"/>
    <property type="molecule type" value="Genomic_DNA"/>
</dbReference>
<evidence type="ECO:0008006" key="3">
    <source>
        <dbReference type="Google" id="ProtNLM"/>
    </source>
</evidence>
<dbReference type="RefSeq" id="WP_109765288.1">
    <property type="nucleotide sequence ID" value="NZ_JASHJQ010000001.1"/>
</dbReference>
<dbReference type="SUPFAM" id="SSF89550">
    <property type="entry name" value="PHP domain-like"/>
    <property type="match status" value="1"/>
</dbReference>
<gene>
    <name evidence="1" type="ORF">DEM25_008485</name>
</gene>
<proteinExistence type="predicted"/>
<dbReference type="AlphaFoldDB" id="A0A3A8AFD5"/>
<sequence length="522" mass="56119">MTAPLPDRLAPLAAARGVRAYFGDIHNHCALSYGHGSLDGALDRAALQLDFVSITGHAHWPDMPVDDPAVAHIVDFHEKGFAKLRAGWKDHFETLSRHNDENGFWVFPGYEIHSCADGDYTIVYADLEPDPIVLADTPAELRTRLAADKGGRALAFPHHIGYRQGARGINWDTFDPALSPFVEMFSMHGCAEASETSRGYLHSMGPVDGRSTMAEGLRRGARFGIVGNTDHHSGFPGSWGHGRMAAYGAIDGGGREAIWAAMRGRHTNALTGDTTHLLIAAGDAIQGDVAAPAPRATLQIEAVAGGFIDTIDIVRNGELFTRISPDLTPAPVSRSAAGTVETVLYVELGWGARRTSHHWTGTVRLENGAIDAVEPRFRGPEVVSPLEGGDNAHPLPQLIHDGETVRFAVTAEANPNNVTSATQGFALRLTARADAVIHAELDETSISVPLTRLMEGALSGNLGPIDSPAFRFHMLPQPHQWQWAGTLDLGAAEPGETVYARLCQRDGQMAWTSPIFFGDAAQ</sequence>
<organism evidence="1 2">
    <name type="scientific">Oceaniradius stylonematis</name>
    <dbReference type="NCBI Taxonomy" id="2184161"/>
    <lineage>
        <taxon>Bacteria</taxon>
        <taxon>Pseudomonadati</taxon>
        <taxon>Pseudomonadota</taxon>
        <taxon>Alphaproteobacteria</taxon>
        <taxon>Hyphomicrobiales</taxon>
        <taxon>Ahrensiaceae</taxon>
        <taxon>Oceaniradius</taxon>
    </lineage>
</organism>
<dbReference type="OrthoDB" id="543560at2"/>
<keyword evidence="2" id="KW-1185">Reference proteome</keyword>
<protein>
    <recommendedName>
        <fullName evidence="3">DUF3604 domain-containing protein</fullName>
    </recommendedName>
</protein>
<name>A0A3A8AFD5_9HYPH</name>
<reference evidence="1 2" key="1">
    <citation type="journal article" date="2018" name="Int. J. Syst. Bacteriol.">
        <title>Oceaniradius stylonemae gen. nov., sp. nov., isolated from a red alga, Stylonema cornu-cervi.</title>
        <authorList>
            <person name="Jeong S."/>
        </authorList>
    </citation>
    <scope>NUCLEOTIDE SEQUENCE [LARGE SCALE GENOMIC DNA]</scope>
    <source>
        <strain evidence="1 2">StC1</strain>
    </source>
</reference>
<evidence type="ECO:0000313" key="1">
    <source>
        <dbReference type="EMBL" id="RKF07769.1"/>
    </source>
</evidence>
<dbReference type="InterPro" id="IPR016195">
    <property type="entry name" value="Pol/histidinol_Pase-like"/>
</dbReference>
<evidence type="ECO:0000313" key="2">
    <source>
        <dbReference type="Proteomes" id="UP000246132"/>
    </source>
</evidence>